<reference evidence="2 3" key="1">
    <citation type="submission" date="2019-10" db="EMBL/GenBank/DDBJ databases">
        <authorList>
            <person name="Palmer J.M."/>
        </authorList>
    </citation>
    <scope>NUCLEOTIDE SEQUENCE [LARGE SCALE GENOMIC DNA]</scope>
    <source>
        <strain evidence="2 3">TWF506</strain>
    </source>
</reference>
<comment type="caution">
    <text evidence="2">The sequence shown here is derived from an EMBL/GenBank/DDBJ whole genome shotgun (WGS) entry which is preliminary data.</text>
</comment>
<evidence type="ECO:0000313" key="2">
    <source>
        <dbReference type="EMBL" id="KAK6517102.1"/>
    </source>
</evidence>
<feature type="region of interest" description="Disordered" evidence="1">
    <location>
        <begin position="59"/>
        <end position="95"/>
    </location>
</feature>
<dbReference type="Proteomes" id="UP001307849">
    <property type="component" value="Unassembled WGS sequence"/>
</dbReference>
<name>A0AAN8P4P4_9PEZI</name>
<accession>A0AAN8P4P4</accession>
<feature type="compositionally biased region" description="Basic and acidic residues" evidence="1">
    <location>
        <begin position="63"/>
        <end position="75"/>
    </location>
</feature>
<protein>
    <submittedName>
        <fullName evidence="2">Uncharacterized protein</fullName>
    </submittedName>
</protein>
<evidence type="ECO:0000313" key="3">
    <source>
        <dbReference type="Proteomes" id="UP001307849"/>
    </source>
</evidence>
<dbReference type="AlphaFoldDB" id="A0AAN8P4P4"/>
<organism evidence="2 3">
    <name type="scientific">Arthrobotrys conoides</name>
    <dbReference type="NCBI Taxonomy" id="74498"/>
    <lineage>
        <taxon>Eukaryota</taxon>
        <taxon>Fungi</taxon>
        <taxon>Dikarya</taxon>
        <taxon>Ascomycota</taxon>
        <taxon>Pezizomycotina</taxon>
        <taxon>Orbiliomycetes</taxon>
        <taxon>Orbiliales</taxon>
        <taxon>Orbiliaceae</taxon>
        <taxon>Arthrobotrys</taxon>
    </lineage>
</organism>
<keyword evidence="3" id="KW-1185">Reference proteome</keyword>
<sequence>MVSQFKRLLTTVGDPNGKACFVFSPVVATAVRRGTEIHNTTTKSTQHPLMMARVEATLAGTDHQMDKMVTDDAGTRKLPSSKKKKKNETLPNGSI</sequence>
<gene>
    <name evidence="2" type="ORF">TWF506_006980</name>
</gene>
<dbReference type="EMBL" id="JAVHJM010000003">
    <property type="protein sequence ID" value="KAK6517102.1"/>
    <property type="molecule type" value="Genomic_DNA"/>
</dbReference>
<proteinExistence type="predicted"/>
<evidence type="ECO:0000256" key="1">
    <source>
        <dbReference type="SAM" id="MobiDB-lite"/>
    </source>
</evidence>